<feature type="chain" id="PRO_5046334858" evidence="1">
    <location>
        <begin position="22"/>
        <end position="130"/>
    </location>
</feature>
<protein>
    <submittedName>
        <fullName evidence="2">Uncharacterized protein</fullName>
    </submittedName>
</protein>
<dbReference type="SUPFAM" id="SSF100910">
    <property type="entry name" value="Chemosensory protein Csp2"/>
    <property type="match status" value="1"/>
</dbReference>
<dbReference type="Gene3D" id="1.10.2080.10">
    <property type="entry name" value="Insect odorant-binding protein A10/Ejaculatory bulb-specific protein 3"/>
    <property type="match status" value="1"/>
</dbReference>
<dbReference type="InterPro" id="IPR005055">
    <property type="entry name" value="A10/PebIII"/>
</dbReference>
<gene>
    <name evidence="2" type="ORF">XYLVIOL_LOCUS8941</name>
</gene>
<dbReference type="PANTHER" id="PTHR11257">
    <property type="entry name" value="CHEMOSENSORY PROTEIN-RELATED"/>
    <property type="match status" value="1"/>
</dbReference>
<dbReference type="Proteomes" id="UP001642520">
    <property type="component" value="Unassembled WGS sequence"/>
</dbReference>
<sequence>MKSLLITLVAAVCFLLGDVFSEERYTTKYDDVDIDAVLRSDRLLNVYVNCLLDLGACPPDAAELKRNLPDALANDCAACSEKQKEIANKFTHYLIDHRESDWDLLEEKYDPTGAYRERYLRDQDKKETAE</sequence>
<evidence type="ECO:0000313" key="2">
    <source>
        <dbReference type="EMBL" id="CAL7948559.1"/>
    </source>
</evidence>
<dbReference type="Pfam" id="PF03392">
    <property type="entry name" value="OS-D"/>
    <property type="match status" value="1"/>
</dbReference>
<dbReference type="PANTHER" id="PTHR11257:SF12">
    <property type="entry name" value="EJACULATORY BULB-SPECIFIC PROTEIN 3-RELATED"/>
    <property type="match status" value="1"/>
</dbReference>
<organism evidence="2 3">
    <name type="scientific">Xylocopa violacea</name>
    <name type="common">Violet carpenter bee</name>
    <name type="synonym">Apis violacea</name>
    <dbReference type="NCBI Taxonomy" id="135666"/>
    <lineage>
        <taxon>Eukaryota</taxon>
        <taxon>Metazoa</taxon>
        <taxon>Ecdysozoa</taxon>
        <taxon>Arthropoda</taxon>
        <taxon>Hexapoda</taxon>
        <taxon>Insecta</taxon>
        <taxon>Pterygota</taxon>
        <taxon>Neoptera</taxon>
        <taxon>Endopterygota</taxon>
        <taxon>Hymenoptera</taxon>
        <taxon>Apocrita</taxon>
        <taxon>Aculeata</taxon>
        <taxon>Apoidea</taxon>
        <taxon>Anthophila</taxon>
        <taxon>Apidae</taxon>
        <taxon>Xylocopa</taxon>
        <taxon>Xylocopa</taxon>
    </lineage>
</organism>
<accession>A0ABP1P5L8</accession>
<feature type="signal peptide" evidence="1">
    <location>
        <begin position="1"/>
        <end position="21"/>
    </location>
</feature>
<dbReference type="EMBL" id="CAXAJV020001299">
    <property type="protein sequence ID" value="CAL7948559.1"/>
    <property type="molecule type" value="Genomic_DNA"/>
</dbReference>
<keyword evidence="1" id="KW-0732">Signal</keyword>
<keyword evidence="3" id="KW-1185">Reference proteome</keyword>
<evidence type="ECO:0000256" key="1">
    <source>
        <dbReference type="SAM" id="SignalP"/>
    </source>
</evidence>
<name>A0ABP1P5L8_XYLVO</name>
<comment type="caution">
    <text evidence="2">The sequence shown here is derived from an EMBL/GenBank/DDBJ whole genome shotgun (WGS) entry which is preliminary data.</text>
</comment>
<dbReference type="InterPro" id="IPR036682">
    <property type="entry name" value="OS_D_A10/PebIII_sf"/>
</dbReference>
<reference evidence="2 3" key="1">
    <citation type="submission" date="2024-08" db="EMBL/GenBank/DDBJ databases">
        <authorList>
            <person name="Will J Nash"/>
            <person name="Angela Man"/>
            <person name="Seanna McTaggart"/>
            <person name="Kendall Baker"/>
            <person name="Tom Barker"/>
            <person name="Leah Catchpole"/>
            <person name="Alex Durrant"/>
            <person name="Karim Gharbi"/>
            <person name="Naomi Irish"/>
            <person name="Gemy Kaithakottil"/>
            <person name="Debby Ku"/>
            <person name="Aaliyah Providence"/>
            <person name="Felix Shaw"/>
            <person name="David Swarbreck"/>
            <person name="Chris Watkins"/>
            <person name="Ann M. McCartney"/>
            <person name="Giulio Formenti"/>
            <person name="Alice Mouton"/>
            <person name="Noel Vella"/>
            <person name="Bjorn M von Reumont"/>
            <person name="Adriana Vella"/>
            <person name="Wilfried Haerty"/>
        </authorList>
    </citation>
    <scope>NUCLEOTIDE SEQUENCE [LARGE SCALE GENOMIC DNA]</scope>
</reference>
<evidence type="ECO:0000313" key="3">
    <source>
        <dbReference type="Proteomes" id="UP001642520"/>
    </source>
</evidence>
<proteinExistence type="predicted"/>